<organism evidence="1 2">
    <name type="scientific">Microlunatus phosphovorus (strain ATCC 700054 / DSM 10555 / JCM 9379 / NBRC 101784 / NCIMB 13414 / VKM Ac-1990 / NM-1)</name>
    <dbReference type="NCBI Taxonomy" id="1032480"/>
    <lineage>
        <taxon>Bacteria</taxon>
        <taxon>Bacillati</taxon>
        <taxon>Actinomycetota</taxon>
        <taxon>Actinomycetes</taxon>
        <taxon>Propionibacteriales</taxon>
        <taxon>Propionibacteriaceae</taxon>
        <taxon>Microlunatus</taxon>
    </lineage>
</organism>
<name>F5XSD3_MICPN</name>
<dbReference type="AlphaFoldDB" id="F5XSD3"/>
<evidence type="ECO:0000313" key="1">
    <source>
        <dbReference type="EMBL" id="BAK34814.1"/>
    </source>
</evidence>
<sequence length="66" mass="7037">MYGRARRIAGLEPERIVAALGNLERNTGHDIDPARRSGTSYSVSDADLARADQNAEAEVRHAGCAG</sequence>
<protein>
    <submittedName>
        <fullName evidence="1">Uncharacterized protein</fullName>
    </submittedName>
</protein>
<keyword evidence="2" id="KW-1185">Reference proteome</keyword>
<reference evidence="1 2" key="1">
    <citation type="submission" date="2011-05" db="EMBL/GenBank/DDBJ databases">
        <title>Whole genome sequence of Microlunatus phosphovorus NM-1.</title>
        <authorList>
            <person name="Hosoyama A."/>
            <person name="Sasaki K."/>
            <person name="Harada T."/>
            <person name="Igarashi R."/>
            <person name="Kawakoshi A."/>
            <person name="Sasagawa M."/>
            <person name="Fukada J."/>
            <person name="Nakamura S."/>
            <person name="Katano Y."/>
            <person name="Hanada S."/>
            <person name="Kamagata Y."/>
            <person name="Nakamura N."/>
            <person name="Yamazaki S."/>
            <person name="Fujita N."/>
        </authorList>
    </citation>
    <scope>NUCLEOTIDE SEQUENCE [LARGE SCALE GENOMIC DNA]</scope>
    <source>
        <strain evidence="2">ATCC 700054 / DSM 10555 / JCM 9379 / NBRC 101784 / NCIMB 13414 / VKM Ac-1990 / NM-1</strain>
    </source>
</reference>
<dbReference type="KEGG" id="mph:MLP_18000"/>
<proteinExistence type="predicted"/>
<accession>F5XSD3</accession>
<dbReference type="HOGENOM" id="CLU_2826339_0_0_11"/>
<evidence type="ECO:0000313" key="2">
    <source>
        <dbReference type="Proteomes" id="UP000007947"/>
    </source>
</evidence>
<dbReference type="Proteomes" id="UP000007947">
    <property type="component" value="Chromosome"/>
</dbReference>
<dbReference type="EMBL" id="AP012204">
    <property type="protein sequence ID" value="BAK34814.1"/>
    <property type="molecule type" value="Genomic_DNA"/>
</dbReference>
<gene>
    <name evidence="1" type="ordered locus">MLP_18000</name>
</gene>